<dbReference type="AlphaFoldDB" id="A0A2T0VJL6"/>
<keyword evidence="2" id="KW-1185">Reference proteome</keyword>
<comment type="caution">
    <text evidence="1">The sequence shown here is derived from an EMBL/GenBank/DDBJ whole genome shotgun (WGS) entry which is preliminary data.</text>
</comment>
<gene>
    <name evidence="1" type="ORF">B0I08_101435</name>
</gene>
<accession>A0A2T0VJL6</accession>
<organism evidence="1 2">
    <name type="scientific">Glaciihabitans tibetensis</name>
    <dbReference type="NCBI Taxonomy" id="1266600"/>
    <lineage>
        <taxon>Bacteria</taxon>
        <taxon>Bacillati</taxon>
        <taxon>Actinomycetota</taxon>
        <taxon>Actinomycetes</taxon>
        <taxon>Micrococcales</taxon>
        <taxon>Microbacteriaceae</taxon>
        <taxon>Glaciihabitans</taxon>
    </lineage>
</organism>
<dbReference type="EMBL" id="PVTL01000001">
    <property type="protein sequence ID" value="PRY70305.1"/>
    <property type="molecule type" value="Genomic_DNA"/>
</dbReference>
<evidence type="ECO:0000313" key="2">
    <source>
        <dbReference type="Proteomes" id="UP000237983"/>
    </source>
</evidence>
<dbReference type="Proteomes" id="UP000237983">
    <property type="component" value="Unassembled WGS sequence"/>
</dbReference>
<evidence type="ECO:0000313" key="1">
    <source>
        <dbReference type="EMBL" id="PRY70305.1"/>
    </source>
</evidence>
<protein>
    <submittedName>
        <fullName evidence="1">Uncharacterized protein</fullName>
    </submittedName>
</protein>
<name>A0A2T0VJL6_9MICO</name>
<sequence>MTFMLGRGPRRRWRFAGALLSGVLVAGVTFVGSAPAQAALPGQDYAARMVNSGRVTGNAEPMAQLRAWANGAPRVVGGRTCNVNAVLLQALDYLVITKGHSIAISSLNRYCTGETLGAGAASSHNRDGGGYAIDLYRIDGVTSTGATAQDRVLIQQFASFITKPARVGQSQCRASSPLALPAGVSQFPDTCNHVHLDYQGNLTSTSSPRPVYEAASNNSWINLPPGMYGTKISAISMDGVKYIYTINDGLVYEAASNNGWTNLSPGISGSEVSALAMNGVKYIYTINNGQVYEAASNNGWMNQPVGIAATDISVIAMNGVKYIYTINNGQVYEAASNNGWMNQPVGIAATDVSATSMNGVKYVYTLHGGQVYEAASNNSWINQPAGIQGTAVAATSMNGVKYIYTLHGGQVYEAASNNSWINQPAGIQGTVLSATVMNNVKYIYTIN</sequence>
<reference evidence="1 2" key="1">
    <citation type="submission" date="2018-03" db="EMBL/GenBank/DDBJ databases">
        <title>Genomic Encyclopedia of Type Strains, Phase III (KMG-III): the genomes of soil and plant-associated and newly described type strains.</title>
        <authorList>
            <person name="Whitman W."/>
        </authorList>
    </citation>
    <scope>NUCLEOTIDE SEQUENCE [LARGE SCALE GENOMIC DNA]</scope>
    <source>
        <strain evidence="1 2">CGMCC 1.12484</strain>
    </source>
</reference>
<proteinExistence type="predicted"/>